<dbReference type="InterPro" id="IPR000682">
    <property type="entry name" value="PCMT"/>
</dbReference>
<evidence type="ECO:0000256" key="3">
    <source>
        <dbReference type="ARBA" id="ARBA00011890"/>
    </source>
</evidence>
<keyword evidence="6 12" id="KW-0489">Methyltransferase</keyword>
<evidence type="ECO:0000256" key="1">
    <source>
        <dbReference type="ARBA" id="ARBA00004496"/>
    </source>
</evidence>
<keyword evidence="5" id="KW-0963">Cytoplasm</keyword>
<dbReference type="CDD" id="cd02440">
    <property type="entry name" value="AdoMet_MTases"/>
    <property type="match status" value="1"/>
</dbReference>
<evidence type="ECO:0000256" key="10">
    <source>
        <dbReference type="ARBA" id="ARBA00031323"/>
    </source>
</evidence>
<organism evidence="12 13">
    <name type="scientific">Streptomyces litchfieldiae</name>
    <dbReference type="NCBI Taxonomy" id="3075543"/>
    <lineage>
        <taxon>Bacteria</taxon>
        <taxon>Bacillati</taxon>
        <taxon>Actinomycetota</taxon>
        <taxon>Actinomycetes</taxon>
        <taxon>Kitasatosporales</taxon>
        <taxon>Streptomycetaceae</taxon>
        <taxon>Streptomyces</taxon>
    </lineage>
</organism>
<dbReference type="EMBL" id="JAVREL010000005">
    <property type="protein sequence ID" value="MDT0343052.1"/>
    <property type="molecule type" value="Genomic_DNA"/>
</dbReference>
<dbReference type="EC" id="2.1.1.77" evidence="3"/>
<dbReference type="PANTHER" id="PTHR11579">
    <property type="entry name" value="PROTEIN-L-ISOASPARTATE O-METHYLTRANSFERASE"/>
    <property type="match status" value="1"/>
</dbReference>
<comment type="similarity">
    <text evidence="2">Belongs to the methyltransferase superfamily. L-isoaspartyl/D-aspartyl protein methyltransferase family.</text>
</comment>
<evidence type="ECO:0000256" key="2">
    <source>
        <dbReference type="ARBA" id="ARBA00005369"/>
    </source>
</evidence>
<proteinExistence type="inferred from homology"/>
<evidence type="ECO:0000313" key="13">
    <source>
        <dbReference type="Proteomes" id="UP001183246"/>
    </source>
</evidence>
<dbReference type="GO" id="GO:0032259">
    <property type="term" value="P:methylation"/>
    <property type="evidence" value="ECO:0007669"/>
    <property type="project" value="UniProtKB-KW"/>
</dbReference>
<sequence length="422" mass="45900">MAEVTIESDHVDELREQLIGKLHELKALRTEAVERAVRAVPRHLFVPEETAEDAYAAERSLVTKRDEHGVAISSVSAARIQTFMLEQADVQPGMRVLEIGSGGLNAAYLAELVGVSGEVVTVDIDPDVTARAERLLTGNGYSQVRVVLADAENGIPEHAPFDRILVTVGAWDIPPAWVEQLADDGRLVVPLRMRGLTRSIAFQRESGHLISRDSEVCGFVPMQGSGAHREDLLLVNGTDEIGLRFDDGLPSEPSLLDNAARTPRAETWTGVTVGRWESFELLQLYLATMLNGFCIMAVDPELDTGLVAPSNKYFSMAAVGGANFAYVATRRTPDDKSVEFGVHAFGPDGPAFAETVASHVRAWDREQRGGPGPRIAVYPADTPDDQLPGERVISKIHCRVTFSWPTAATAAEDQVVLHHPTE</sequence>
<dbReference type="InterPro" id="IPR029063">
    <property type="entry name" value="SAM-dependent_MTases_sf"/>
</dbReference>
<dbReference type="InterPro" id="IPR027573">
    <property type="entry name" value="Methyltran_FxLD"/>
</dbReference>
<dbReference type="NCBIfam" id="TIGR04364">
    <property type="entry name" value="methyltran_FxLD"/>
    <property type="match status" value="1"/>
</dbReference>
<comment type="subcellular location">
    <subcellularLocation>
        <location evidence="1">Cytoplasm</location>
    </subcellularLocation>
</comment>
<reference evidence="13" key="1">
    <citation type="submission" date="2023-07" db="EMBL/GenBank/DDBJ databases">
        <title>30 novel species of actinomycetes from the DSMZ collection.</title>
        <authorList>
            <person name="Nouioui I."/>
        </authorList>
    </citation>
    <scope>NUCLEOTIDE SEQUENCE [LARGE SCALE GENOMIC DNA]</scope>
    <source>
        <strain evidence="13">DSM 44938</strain>
    </source>
</reference>
<evidence type="ECO:0000256" key="4">
    <source>
        <dbReference type="ARBA" id="ARBA00013346"/>
    </source>
</evidence>
<keyword evidence="8" id="KW-0949">S-adenosyl-L-methionine</keyword>
<evidence type="ECO:0000256" key="6">
    <source>
        <dbReference type="ARBA" id="ARBA00022603"/>
    </source>
</evidence>
<gene>
    <name evidence="12" type="primary">fxlM</name>
    <name evidence="12" type="ORF">RM590_10545</name>
</gene>
<dbReference type="SUPFAM" id="SSF53335">
    <property type="entry name" value="S-adenosyl-L-methionine-dependent methyltransferases"/>
    <property type="match status" value="1"/>
</dbReference>
<dbReference type="Pfam" id="PF01135">
    <property type="entry name" value="PCMT"/>
    <property type="match status" value="1"/>
</dbReference>
<dbReference type="RefSeq" id="WP_311704196.1">
    <property type="nucleotide sequence ID" value="NZ_JAVREL010000005.1"/>
</dbReference>
<evidence type="ECO:0000313" key="12">
    <source>
        <dbReference type="EMBL" id="MDT0343052.1"/>
    </source>
</evidence>
<dbReference type="Gene3D" id="3.40.50.150">
    <property type="entry name" value="Vaccinia Virus protein VP39"/>
    <property type="match status" value="1"/>
</dbReference>
<protein>
    <recommendedName>
        <fullName evidence="4">Protein-L-isoaspartate O-methyltransferase</fullName>
        <ecNumber evidence="3">2.1.1.77</ecNumber>
    </recommendedName>
    <alternativeName>
        <fullName evidence="11">L-isoaspartyl protein carboxyl methyltransferase</fullName>
    </alternativeName>
    <alternativeName>
        <fullName evidence="9">Protein L-isoaspartyl methyltransferase</fullName>
    </alternativeName>
    <alternativeName>
        <fullName evidence="10">Protein-beta-aspartate methyltransferase</fullName>
    </alternativeName>
</protein>
<evidence type="ECO:0000256" key="5">
    <source>
        <dbReference type="ARBA" id="ARBA00022490"/>
    </source>
</evidence>
<evidence type="ECO:0000256" key="7">
    <source>
        <dbReference type="ARBA" id="ARBA00022679"/>
    </source>
</evidence>
<dbReference type="GO" id="GO:0008168">
    <property type="term" value="F:methyltransferase activity"/>
    <property type="evidence" value="ECO:0007669"/>
    <property type="project" value="UniProtKB-KW"/>
</dbReference>
<evidence type="ECO:0000256" key="8">
    <source>
        <dbReference type="ARBA" id="ARBA00022691"/>
    </source>
</evidence>
<comment type="caution">
    <text evidence="12">The sequence shown here is derived from an EMBL/GenBank/DDBJ whole genome shotgun (WGS) entry which is preliminary data.</text>
</comment>
<accession>A0ABU2MN62</accession>
<dbReference type="PANTHER" id="PTHR11579:SF0">
    <property type="entry name" value="PROTEIN-L-ISOASPARTATE(D-ASPARTATE) O-METHYLTRANSFERASE"/>
    <property type="match status" value="1"/>
</dbReference>
<keyword evidence="7" id="KW-0808">Transferase</keyword>
<dbReference type="Proteomes" id="UP001183246">
    <property type="component" value="Unassembled WGS sequence"/>
</dbReference>
<name>A0ABU2MN62_9ACTN</name>
<keyword evidence="13" id="KW-1185">Reference proteome</keyword>
<evidence type="ECO:0000256" key="11">
    <source>
        <dbReference type="ARBA" id="ARBA00031350"/>
    </source>
</evidence>
<evidence type="ECO:0000256" key="9">
    <source>
        <dbReference type="ARBA" id="ARBA00030757"/>
    </source>
</evidence>